<protein>
    <submittedName>
        <fullName evidence="7">C-type cytochrome</fullName>
    </submittedName>
</protein>
<gene>
    <name evidence="7" type="ORF">AAEO60_12870</name>
</gene>
<evidence type="ECO:0000259" key="6">
    <source>
        <dbReference type="PROSITE" id="PS51007"/>
    </source>
</evidence>
<dbReference type="Pfam" id="PF00034">
    <property type="entry name" value="Cytochrom_C"/>
    <property type="match status" value="1"/>
</dbReference>
<evidence type="ECO:0000256" key="5">
    <source>
        <dbReference type="SAM" id="SignalP"/>
    </source>
</evidence>
<evidence type="ECO:0000256" key="2">
    <source>
        <dbReference type="ARBA" id="ARBA00022723"/>
    </source>
</evidence>
<keyword evidence="3 4" id="KW-0408">Iron</keyword>
<dbReference type="EMBL" id="JBBYHV010000002">
    <property type="protein sequence ID" value="MEL1251561.1"/>
    <property type="molecule type" value="Genomic_DNA"/>
</dbReference>
<evidence type="ECO:0000256" key="4">
    <source>
        <dbReference type="PROSITE-ProRule" id="PRU00433"/>
    </source>
</evidence>
<evidence type="ECO:0000256" key="1">
    <source>
        <dbReference type="ARBA" id="ARBA00022617"/>
    </source>
</evidence>
<dbReference type="Gene3D" id="1.10.760.10">
    <property type="entry name" value="Cytochrome c-like domain"/>
    <property type="match status" value="1"/>
</dbReference>
<keyword evidence="1 4" id="KW-0349">Heme</keyword>
<evidence type="ECO:0000256" key="3">
    <source>
        <dbReference type="ARBA" id="ARBA00023004"/>
    </source>
</evidence>
<dbReference type="PROSITE" id="PS51007">
    <property type="entry name" value="CYTC"/>
    <property type="match status" value="1"/>
</dbReference>
<proteinExistence type="predicted"/>
<dbReference type="SUPFAM" id="SSF46626">
    <property type="entry name" value="Cytochrome c"/>
    <property type="match status" value="1"/>
</dbReference>
<feature type="domain" description="Cytochrome c" evidence="6">
    <location>
        <begin position="35"/>
        <end position="116"/>
    </location>
</feature>
<name>A0ABU9IH86_9SPHN</name>
<evidence type="ECO:0000313" key="8">
    <source>
        <dbReference type="Proteomes" id="UP001497045"/>
    </source>
</evidence>
<keyword evidence="2 4" id="KW-0479">Metal-binding</keyword>
<comment type="caution">
    <text evidence="7">The sequence shown here is derived from an EMBL/GenBank/DDBJ whole genome shotgun (WGS) entry which is preliminary data.</text>
</comment>
<accession>A0ABU9IH86</accession>
<dbReference type="InterPro" id="IPR009056">
    <property type="entry name" value="Cyt_c-like_dom"/>
</dbReference>
<evidence type="ECO:0000313" key="7">
    <source>
        <dbReference type="EMBL" id="MEL1251561.1"/>
    </source>
</evidence>
<dbReference type="InterPro" id="IPR036909">
    <property type="entry name" value="Cyt_c-like_dom_sf"/>
</dbReference>
<keyword evidence="5" id="KW-0732">Signal</keyword>
<organism evidence="7 8">
    <name type="scientific">Aurantiacibacter gilvus</name>
    <dbReference type="NCBI Taxonomy" id="3139141"/>
    <lineage>
        <taxon>Bacteria</taxon>
        <taxon>Pseudomonadati</taxon>
        <taxon>Pseudomonadota</taxon>
        <taxon>Alphaproteobacteria</taxon>
        <taxon>Sphingomonadales</taxon>
        <taxon>Erythrobacteraceae</taxon>
        <taxon>Aurantiacibacter</taxon>
    </lineage>
</organism>
<dbReference type="Proteomes" id="UP001497045">
    <property type="component" value="Unassembled WGS sequence"/>
</dbReference>
<dbReference type="PROSITE" id="PS51257">
    <property type="entry name" value="PROKAR_LIPOPROTEIN"/>
    <property type="match status" value="1"/>
</dbReference>
<feature type="chain" id="PRO_5045058938" evidence="5">
    <location>
        <begin position="26"/>
        <end position="122"/>
    </location>
</feature>
<sequence length="122" mass="12976">MAVTKTNPAVPFTLAAMLLALGACATSGTDAPYEGNASMGMLIARDSCASCHAVSLGGESPNDHAPTFREVINRPGMTADSLTAWLNEAHNYPTEMGVHLEPHQVDSLVAYMLRLRSEQDES</sequence>
<reference evidence="7 8" key="1">
    <citation type="submission" date="2024-04" db="EMBL/GenBank/DDBJ databases">
        <title>Aurantiacibacter sp. DGU6 16S ribosomal RNA gene Genome sequencing and assembly.</title>
        <authorList>
            <person name="Park S."/>
        </authorList>
    </citation>
    <scope>NUCLEOTIDE SEQUENCE [LARGE SCALE GENOMIC DNA]</scope>
    <source>
        <strain evidence="7 8">DGU6</strain>
    </source>
</reference>
<dbReference type="RefSeq" id="WP_341674111.1">
    <property type="nucleotide sequence ID" value="NZ_JBBYHV010000002.1"/>
</dbReference>
<keyword evidence="8" id="KW-1185">Reference proteome</keyword>
<feature type="signal peptide" evidence="5">
    <location>
        <begin position="1"/>
        <end position="25"/>
    </location>
</feature>